<protein>
    <submittedName>
        <fullName evidence="3">Restriction endonuclease subunit R</fullName>
    </submittedName>
</protein>
<dbReference type="InterPro" id="IPR027417">
    <property type="entry name" value="P-loop_NTPase"/>
</dbReference>
<keyword evidence="4" id="KW-1185">Reference proteome</keyword>
<evidence type="ECO:0000313" key="3">
    <source>
        <dbReference type="EMBL" id="MST32041.1"/>
    </source>
</evidence>
<keyword evidence="3" id="KW-0255">Endonuclease</keyword>
<dbReference type="Pfam" id="PF04851">
    <property type="entry name" value="ResIII"/>
    <property type="match status" value="1"/>
</dbReference>
<organism evidence="3 4">
    <name type="scientific">Acidiferrimicrobium australe</name>
    <dbReference type="NCBI Taxonomy" id="2664430"/>
    <lineage>
        <taxon>Bacteria</taxon>
        <taxon>Bacillati</taxon>
        <taxon>Actinomycetota</taxon>
        <taxon>Acidimicrobiia</taxon>
        <taxon>Acidimicrobiales</taxon>
        <taxon>Acidimicrobiaceae</taxon>
        <taxon>Acidiferrimicrobium</taxon>
    </lineage>
</organism>
<dbReference type="Gene3D" id="3.40.50.300">
    <property type="entry name" value="P-loop containing nucleotide triphosphate hydrolases"/>
    <property type="match status" value="1"/>
</dbReference>
<name>A0ABW9QQW3_9ACTN</name>
<gene>
    <name evidence="3" type="ORF">GHK86_04785</name>
</gene>
<dbReference type="EMBL" id="WJHE01000201">
    <property type="protein sequence ID" value="MST32041.1"/>
    <property type="molecule type" value="Genomic_DNA"/>
</dbReference>
<dbReference type="InterPro" id="IPR006935">
    <property type="entry name" value="Helicase/UvrB_N"/>
</dbReference>
<evidence type="ECO:0000313" key="4">
    <source>
        <dbReference type="Proteomes" id="UP000437736"/>
    </source>
</evidence>
<feature type="domain" description="Helicase/UvrB N-terminal" evidence="1">
    <location>
        <begin position="87"/>
        <end position="257"/>
    </location>
</feature>
<dbReference type="Proteomes" id="UP000437736">
    <property type="component" value="Unassembled WGS sequence"/>
</dbReference>
<dbReference type="Pfam" id="PF19778">
    <property type="entry name" value="RE_endonuc"/>
    <property type="match status" value="1"/>
</dbReference>
<sequence length="981" mass="110455">MKLKFDSTLDYQRDAVSSIVDLFSDFPLRGSTFSLASQSVNQLGLTELGVSNPIPSDQGEFETVTLTKLRAVQERNGIEMSETLDGLNFSVEMETGTGKTYVYLRTLFELNKVYGFTKFVIVVPSIAIREGVLASIDLLRDHLRSLYDNVPFDASVYDSKHLGRVRQFATSNTVQLLVMNIQAFQKDVDEASDPTKANIINREQDRLAGRRPIEFIQATRPVVVIDEPQNMESAAAVAAIARLDPFCTLRYSATHKRPYNRTYRLGPIEAYDLQLVKRIEVASVVADENPNAAFVRLHGVDVTKSRAQVTINHGRGKAFKTKKLWVRPGDDLHQASDQRQEYATGWIVSDISFRPGAEAVEFTNGSEVTIGEAAESFDEDTRKAQVVETVRQHLDKEKTLRPLGVKVLSLIFIDRVANYRACDDDGNPTPGPIAQWFEEAYSDLASKPRYAALGLPPVAQVHDGYFSVDNKRRPKDTRGDSAADVDTYDLIMRDKERLLSLDEPLRFIFSHSALREGWDNPNVFQICTLNESRSTDRKRQEVGRGLRLPVDQSGERVHDPQVNRLTIIANEAYDQFARELQTEYEEDTGQRFGIVPKQAFAKLALPAGVGEPPAAPLGEAVSETVWEHLKETGYLDAAGGVLPKFNPTADDFELDVPAEVVPLRAEITDAVSRYVFANRIINARKRQTVRFRKQVSLDADFKELWERISKRTKYRVSLSTDDLVSSAVSAIAGADPIEAPKVRVRVVELEHSRAGIASDKQIDQHEYATAAPTVLPDILADLQNETDLTRATLVRILRESGRLSEFAINPQAFTVMVTAKINSVMHRQMVDGIKYEPIPGLHWEMRRLEPEASEEIERYAARLYKVQSDEKTLFDHIEIESEVERRFAKGLDDNVKVRFFMKLPAWFTVDTPIGPYSPDWAIVFEDSERVYLVRETKGSADPEELRGREETKIRCAREHFDAIGVDYAVVSRVDQVVGRVP</sequence>
<reference evidence="3 4" key="1">
    <citation type="submission" date="2019-11" db="EMBL/GenBank/DDBJ databases">
        <title>Acidiferrimicrobium australis gen. nov., sp. nov., an acidophilic and obligately heterotrophic, member of the Actinobacteria that catalyses dissimilatory oxido- reduction of iron isolated from metal-rich acidic water in Chile.</title>
        <authorList>
            <person name="Gonzalez D."/>
            <person name="Huber K."/>
            <person name="Hedrich S."/>
            <person name="Rojas-Villalobos C."/>
            <person name="Quatrini R."/>
            <person name="Dinamarca M.A."/>
            <person name="Schwarz A."/>
            <person name="Canales C."/>
            <person name="Nancucheo I."/>
        </authorList>
    </citation>
    <scope>NUCLEOTIDE SEQUENCE [LARGE SCALE GENOMIC DNA]</scope>
    <source>
        <strain evidence="3 4">USS-CCA1</strain>
    </source>
</reference>
<accession>A0ABW9QQW3</accession>
<dbReference type="SUPFAM" id="SSF52540">
    <property type="entry name" value="P-loop containing nucleoside triphosphate hydrolases"/>
    <property type="match status" value="1"/>
</dbReference>
<feature type="domain" description="Type III restriction enzyme C-terminal endonuclease" evidence="2">
    <location>
        <begin position="870"/>
        <end position="972"/>
    </location>
</feature>
<keyword evidence="3" id="KW-0540">Nuclease</keyword>
<dbReference type="InterPro" id="IPR045572">
    <property type="entry name" value="RE_endonuc_C"/>
</dbReference>
<evidence type="ECO:0000259" key="2">
    <source>
        <dbReference type="Pfam" id="PF19778"/>
    </source>
</evidence>
<dbReference type="GO" id="GO:0004519">
    <property type="term" value="F:endonuclease activity"/>
    <property type="evidence" value="ECO:0007669"/>
    <property type="project" value="UniProtKB-KW"/>
</dbReference>
<evidence type="ECO:0000259" key="1">
    <source>
        <dbReference type="Pfam" id="PF04851"/>
    </source>
</evidence>
<comment type="caution">
    <text evidence="3">The sequence shown here is derived from an EMBL/GenBank/DDBJ whole genome shotgun (WGS) entry which is preliminary data.</text>
</comment>
<keyword evidence="3" id="KW-0378">Hydrolase</keyword>
<proteinExistence type="predicted"/>